<sequence>MEIGTLLEELINIAQISKTDFAISMNMTPSGLSKILTGRKLPLYREKRLIDFLIFF</sequence>
<evidence type="ECO:0008006" key="3">
    <source>
        <dbReference type="Google" id="ProtNLM"/>
    </source>
</evidence>
<dbReference type="GO" id="GO:0003677">
    <property type="term" value="F:DNA binding"/>
    <property type="evidence" value="ECO:0007669"/>
    <property type="project" value="InterPro"/>
</dbReference>
<dbReference type="InterPro" id="IPR010982">
    <property type="entry name" value="Lambda_DNA-bd_dom_sf"/>
</dbReference>
<dbReference type="AlphaFoldDB" id="A0AAW9KDY2"/>
<dbReference type="SUPFAM" id="SSF47413">
    <property type="entry name" value="lambda repressor-like DNA-binding domains"/>
    <property type="match status" value="1"/>
</dbReference>
<name>A0AAW9KDY2_CLOPF</name>
<evidence type="ECO:0000313" key="2">
    <source>
        <dbReference type="Proteomes" id="UP001288944"/>
    </source>
</evidence>
<dbReference type="Proteomes" id="UP001288944">
    <property type="component" value="Unassembled WGS sequence"/>
</dbReference>
<proteinExistence type="predicted"/>
<dbReference type="EMBL" id="WNUR01000337">
    <property type="protein sequence ID" value="MDZ7542643.1"/>
    <property type="molecule type" value="Genomic_DNA"/>
</dbReference>
<reference evidence="1" key="1">
    <citation type="submission" date="2019-11" db="EMBL/GenBank/DDBJ databases">
        <title>Characterization of Clostridium perfringens isolates from swine manure treated agricultural soils.</title>
        <authorList>
            <person name="Wushke S.T."/>
        </authorList>
    </citation>
    <scope>NUCLEOTIDE SEQUENCE</scope>
    <source>
        <strain evidence="1">X62</strain>
    </source>
</reference>
<organism evidence="1 2">
    <name type="scientific">Clostridium perfringens</name>
    <dbReference type="NCBI Taxonomy" id="1502"/>
    <lineage>
        <taxon>Bacteria</taxon>
        <taxon>Bacillati</taxon>
        <taxon>Bacillota</taxon>
        <taxon>Clostridia</taxon>
        <taxon>Eubacteriales</taxon>
        <taxon>Clostridiaceae</taxon>
        <taxon>Clostridium</taxon>
    </lineage>
</organism>
<evidence type="ECO:0000313" key="1">
    <source>
        <dbReference type="EMBL" id="MDZ7542643.1"/>
    </source>
</evidence>
<gene>
    <name evidence="1" type="ORF">GNF83_15870</name>
</gene>
<protein>
    <recommendedName>
        <fullName evidence="3">XRE family transcriptional regulator</fullName>
    </recommendedName>
</protein>
<accession>A0AAW9KDY2</accession>
<comment type="caution">
    <text evidence="1">The sequence shown here is derived from an EMBL/GenBank/DDBJ whole genome shotgun (WGS) entry which is preliminary data.</text>
</comment>